<accession>A0ABY6BEP4</accession>
<feature type="domain" description="PKD" evidence="4">
    <location>
        <begin position="753"/>
        <end position="828"/>
    </location>
</feature>
<evidence type="ECO:0000313" key="6">
    <source>
        <dbReference type="Proteomes" id="UP001064632"/>
    </source>
</evidence>
<feature type="signal peptide" evidence="3">
    <location>
        <begin position="1"/>
        <end position="30"/>
    </location>
</feature>
<evidence type="ECO:0000259" key="4">
    <source>
        <dbReference type="PROSITE" id="PS50093"/>
    </source>
</evidence>
<dbReference type="InterPro" id="IPR013783">
    <property type="entry name" value="Ig-like_fold"/>
</dbReference>
<reference evidence="5" key="1">
    <citation type="submission" date="2022-09" db="EMBL/GenBank/DDBJ databases">
        <title>Tahibacter sp. nov., isolated from a fresh water.</title>
        <authorList>
            <person name="Baek J.H."/>
            <person name="Lee J.K."/>
            <person name="Kim J.M."/>
            <person name="Jeon C.O."/>
        </authorList>
    </citation>
    <scope>NUCLEOTIDE SEQUENCE</scope>
    <source>
        <strain evidence="5">W38</strain>
    </source>
</reference>
<dbReference type="Pfam" id="PF18911">
    <property type="entry name" value="PKD_4"/>
    <property type="match status" value="1"/>
</dbReference>
<feature type="chain" id="PRO_5046211232" evidence="3">
    <location>
        <begin position="31"/>
        <end position="947"/>
    </location>
</feature>
<gene>
    <name evidence="5" type="ORF">N4264_25575</name>
</gene>
<dbReference type="PROSITE" id="PS50093">
    <property type="entry name" value="PKD"/>
    <property type="match status" value="1"/>
</dbReference>
<dbReference type="SMART" id="SM00089">
    <property type="entry name" value="PKD"/>
    <property type="match status" value="1"/>
</dbReference>
<organism evidence="5 6">
    <name type="scientific">Tahibacter amnicola</name>
    <dbReference type="NCBI Taxonomy" id="2976241"/>
    <lineage>
        <taxon>Bacteria</taxon>
        <taxon>Pseudomonadati</taxon>
        <taxon>Pseudomonadota</taxon>
        <taxon>Gammaproteobacteria</taxon>
        <taxon>Lysobacterales</taxon>
        <taxon>Rhodanobacteraceae</taxon>
        <taxon>Tahibacter</taxon>
    </lineage>
</organism>
<dbReference type="EMBL" id="CP104694">
    <property type="protein sequence ID" value="UXI68056.1"/>
    <property type="molecule type" value="Genomic_DNA"/>
</dbReference>
<dbReference type="Gene3D" id="2.60.120.380">
    <property type="match status" value="1"/>
</dbReference>
<feature type="region of interest" description="Disordered" evidence="2">
    <location>
        <begin position="29"/>
        <end position="49"/>
    </location>
</feature>
<dbReference type="PANTHER" id="PTHR43739">
    <property type="entry name" value="XYLOGLUCANASE (EUROFUNG)"/>
    <property type="match status" value="1"/>
</dbReference>
<evidence type="ECO:0000313" key="5">
    <source>
        <dbReference type="EMBL" id="UXI68056.1"/>
    </source>
</evidence>
<dbReference type="InterPro" id="IPR015943">
    <property type="entry name" value="WD40/YVTN_repeat-like_dom_sf"/>
</dbReference>
<dbReference type="InterPro" id="IPR022409">
    <property type="entry name" value="PKD/Chitinase_dom"/>
</dbReference>
<keyword evidence="3" id="KW-0732">Signal</keyword>
<dbReference type="Proteomes" id="UP001064632">
    <property type="component" value="Chromosome"/>
</dbReference>
<evidence type="ECO:0000256" key="1">
    <source>
        <dbReference type="ARBA" id="ARBA00001913"/>
    </source>
</evidence>
<dbReference type="CDD" id="cd15482">
    <property type="entry name" value="Sialidase_non-viral"/>
    <property type="match status" value="1"/>
</dbReference>
<dbReference type="Gene3D" id="2.130.10.10">
    <property type="entry name" value="YVTN repeat-like/Quinoprotein amine dehydrogenase"/>
    <property type="match status" value="3"/>
</dbReference>
<dbReference type="RefSeq" id="WP_261695023.1">
    <property type="nucleotide sequence ID" value="NZ_CP104694.1"/>
</dbReference>
<name>A0ABY6BEP4_9GAMM</name>
<evidence type="ECO:0000256" key="2">
    <source>
        <dbReference type="SAM" id="MobiDB-lite"/>
    </source>
</evidence>
<dbReference type="InterPro" id="IPR007280">
    <property type="entry name" value="Peptidase_C_arc/bac"/>
</dbReference>
<comment type="cofactor">
    <cofactor evidence="1">
        <name>Ca(2+)</name>
        <dbReference type="ChEBI" id="CHEBI:29108"/>
    </cofactor>
</comment>
<dbReference type="SUPFAM" id="SSF49299">
    <property type="entry name" value="PKD domain"/>
    <property type="match status" value="1"/>
</dbReference>
<dbReference type="Gene3D" id="2.60.40.10">
    <property type="entry name" value="Immunoglobulins"/>
    <property type="match status" value="1"/>
</dbReference>
<keyword evidence="6" id="KW-1185">Reference proteome</keyword>
<dbReference type="PANTHER" id="PTHR43739:SF5">
    <property type="entry name" value="EXO-ALPHA-SIALIDASE"/>
    <property type="match status" value="1"/>
</dbReference>
<dbReference type="InterPro" id="IPR000601">
    <property type="entry name" value="PKD_dom"/>
</dbReference>
<dbReference type="SUPFAM" id="SSF110296">
    <property type="entry name" value="Oligoxyloglucan reducing end-specific cellobiohydrolase"/>
    <property type="match status" value="2"/>
</dbReference>
<evidence type="ECO:0000256" key="3">
    <source>
        <dbReference type="SAM" id="SignalP"/>
    </source>
</evidence>
<sequence>MASSSLKWQRTALASALLVLGTCTALTASARPDEQEEEENEREESWQIEQRQRWFEETRSLRNVPNAGKLRAAASKELVDQQRALAPFRRGSGETWAELGPSSMDMVDWTMGRVAGRLNVVAPHPTDDSTLYIGSAAGGVWKTTNNGISWTPIFDSVGTQPIGSIFIEPANPNRIWVGTGDKNGGGCAGYFGQGVFLSEDGGATWTARNGTEPTAMPLSIVNSVVVSPTDSNVILAGGAGSCSAAGALSGAGVFRSTDRGLTWTRVLSNNVEDMIFVPGTSTVYAGLNGTGVSKSTDGGATWTSVSNGLALTGSRLRLAMAGSDSNVLYALAGSRLFRTGDGGANWTQVNASACEGQCSYNQTLAVHPTQPDTILVGTIRPARSTNGGTTLTRLTDTWGNTQEVHQDTHVVLFSRNDPNRFWIGSDGGIWRTDNNGVSWANMNANVNITQFYDIAVHPVDPNIVFGGAQDNSSSGRRTSLLWELTFASGDGFMNAIDPTNPSIVFQTSYPQGQLPNIVRSNDGGSPGSYSGMPTTGLTPGAFPWVTPLAIAGNKIFIASDRLYRADTTGTSWTAVSPAMGSAAAVVTPQLNGMLMPTFVGTSGGKIYASPDAGVASPTFTDVTGDYPGGRVSDVAIDPVNAQRVFITRAGFGASRLYRSTQGGTTWVAVGAGLPNVPANSVAIDPINTNRIFVATDVGVYESTDGGDNFVAFAEGMPAGVVVQDLEIDDSPHTLTAGTYARGAWRVVLAGGNAALPPTANFSFANTGLDSTFTNSSIDSDGTITGYSWNFGDGSAVSTQTNPTHTFPAPGRYTVTLTATDNNGQTGSYARVLRFPAPPIPLVNGVTLSNQHGLQGDDLYYTLDVPNGAANLVISTTGMANEDADLYVKLGNETLCTSAGATADETCTIAAPASGQYTIIVNAYSDLTSFTITASYTVPDRLFANGFD</sequence>
<protein>
    <submittedName>
        <fullName evidence="5">PKD domain-containing protein</fullName>
    </submittedName>
</protein>
<dbReference type="Pfam" id="PF04151">
    <property type="entry name" value="PPC"/>
    <property type="match status" value="1"/>
</dbReference>
<dbReference type="CDD" id="cd00146">
    <property type="entry name" value="PKD"/>
    <property type="match status" value="1"/>
</dbReference>
<dbReference type="InterPro" id="IPR052025">
    <property type="entry name" value="Xyloglucanase_GH74"/>
</dbReference>
<proteinExistence type="predicted"/>
<dbReference type="InterPro" id="IPR035986">
    <property type="entry name" value="PKD_dom_sf"/>
</dbReference>